<feature type="region of interest" description="Disordered" evidence="1">
    <location>
        <begin position="1"/>
        <end position="35"/>
    </location>
</feature>
<feature type="region of interest" description="Disordered" evidence="1">
    <location>
        <begin position="68"/>
        <end position="93"/>
    </location>
</feature>
<evidence type="ECO:0000313" key="4">
    <source>
        <dbReference type="Proteomes" id="UP000436911"/>
    </source>
</evidence>
<keyword evidence="2" id="KW-0812">Transmembrane</keyword>
<protein>
    <submittedName>
        <fullName evidence="3">Uncharacterized protein</fullName>
    </submittedName>
</protein>
<keyword evidence="2" id="KW-1133">Transmembrane helix</keyword>
<organism evidence="3 4">
    <name type="scientific">Agrobacterium vitis</name>
    <name type="common">Rhizobium vitis</name>
    <dbReference type="NCBI Taxonomy" id="373"/>
    <lineage>
        <taxon>Bacteria</taxon>
        <taxon>Pseudomonadati</taxon>
        <taxon>Pseudomonadota</taxon>
        <taxon>Alphaproteobacteria</taxon>
        <taxon>Hyphomicrobiales</taxon>
        <taxon>Rhizobiaceae</taxon>
        <taxon>Rhizobium/Agrobacterium group</taxon>
        <taxon>Agrobacterium</taxon>
    </lineage>
</organism>
<dbReference type="GeneID" id="60681145"/>
<accession>A0A368NXM5</accession>
<dbReference type="EMBL" id="QUSG01000004">
    <property type="protein sequence ID" value="KAA3528405.1"/>
    <property type="molecule type" value="Genomic_DNA"/>
</dbReference>
<reference evidence="3 4" key="1">
    <citation type="submission" date="2018-08" db="EMBL/GenBank/DDBJ databases">
        <title>Genome sequencing of Agrobacterium vitis strain ICMP 10754.</title>
        <authorList>
            <person name="Visnovsky S.B."/>
            <person name="Pitman A.R."/>
        </authorList>
    </citation>
    <scope>NUCLEOTIDE SEQUENCE [LARGE SCALE GENOMIC DNA]</scope>
    <source>
        <strain evidence="3 4">ICMP 10754</strain>
    </source>
</reference>
<evidence type="ECO:0000313" key="3">
    <source>
        <dbReference type="EMBL" id="KAA3528405.1"/>
    </source>
</evidence>
<dbReference type="RefSeq" id="WP_060719356.1">
    <property type="nucleotide sequence ID" value="NZ_CP055265.1"/>
</dbReference>
<gene>
    <name evidence="3" type="ORF">DXT89_10350</name>
</gene>
<proteinExistence type="predicted"/>
<dbReference type="OrthoDB" id="8380226at2"/>
<evidence type="ECO:0000256" key="1">
    <source>
        <dbReference type="SAM" id="MobiDB-lite"/>
    </source>
</evidence>
<dbReference type="Proteomes" id="UP000436911">
    <property type="component" value="Unassembled WGS sequence"/>
</dbReference>
<feature type="transmembrane region" description="Helical" evidence="2">
    <location>
        <begin position="41"/>
        <end position="59"/>
    </location>
</feature>
<name>A0A368NXM5_AGRVI</name>
<dbReference type="AlphaFoldDB" id="A0A368NXM5"/>
<keyword evidence="2" id="KW-0472">Membrane</keyword>
<comment type="caution">
    <text evidence="3">The sequence shown here is derived from an EMBL/GenBank/DDBJ whole genome shotgun (WGS) entry which is preliminary data.</text>
</comment>
<sequence length="93" mass="9823">MAGPGNFDPADRNPNTTSQAPGAERPLEPTEARQGFRGKPVLIVLLAGLVLALVAWIPAEWWGQKIAPATDPATETTRPTTAPQQPSQPSTTP</sequence>
<evidence type="ECO:0000256" key="2">
    <source>
        <dbReference type="SAM" id="Phobius"/>
    </source>
</evidence>